<dbReference type="PANTHER" id="PTHR33266">
    <property type="entry name" value="CHROMOSOME 15, WHOLE GENOME SHOTGUN SEQUENCE"/>
    <property type="match status" value="1"/>
</dbReference>
<keyword evidence="3" id="KW-1185">Reference proteome</keyword>
<proteinExistence type="predicted"/>
<evidence type="ECO:0000313" key="3">
    <source>
        <dbReference type="Proteomes" id="UP000019763"/>
    </source>
</evidence>
<sequence>MQPLLIFAQIIIMTDSRDIVAQLMEEVEREKRRRVEEVERLEEEVGVEKRRRAELEEELARLGGPVTETTPAAVPIGGYASQRLVDCKAAFCDRYVSREGSLSPETFMSIMTIAADQGASTSVGALTQSSGWGKSRFFFEVSQKFRCLYISMGDSASTYPKQTDNYVPLGRILGADGSDPDLVVSHLMNCLAQYLNRASEDAYIRALTNTEWFAYQLEEWNPGYDVKIVEKVLPPLSRADARTNLAAAISTFKGCYQVGCALILCDEAAALLKPFGTTGPPQFRLFRRAFTLMGITACFASTQSKVQNFAPALHRDESYKEYTLTRLEQPWMPSPFLAINPVDLRVDAVPYPLSLGDLHSARNLAQFGRPLWWSFARHMTSNDTDSTSVLLAIARDKLNFAHGEWAGVAAVMIVAAVKPTPSVELAENLVHSHMATLVHVSKNRELLYTEYASEPYLAEASCMYLQRSFGPALKQLIRALPDYVLYLLGSVV</sequence>
<feature type="coiled-coil region" evidence="1">
    <location>
        <begin position="13"/>
        <end position="58"/>
    </location>
</feature>
<dbReference type="VEuPathDB" id="CryptoDB:GNI_089850"/>
<dbReference type="Proteomes" id="UP000019763">
    <property type="component" value="Unassembled WGS sequence"/>
</dbReference>
<organism evidence="2 3">
    <name type="scientific">Gregarina niphandrodes</name>
    <name type="common">Septate eugregarine</name>
    <dbReference type="NCBI Taxonomy" id="110365"/>
    <lineage>
        <taxon>Eukaryota</taxon>
        <taxon>Sar</taxon>
        <taxon>Alveolata</taxon>
        <taxon>Apicomplexa</taxon>
        <taxon>Conoidasida</taxon>
        <taxon>Gregarinasina</taxon>
        <taxon>Eugregarinorida</taxon>
        <taxon>Gregarinidae</taxon>
        <taxon>Gregarina</taxon>
    </lineage>
</organism>
<comment type="caution">
    <text evidence="2">The sequence shown here is derived from an EMBL/GenBank/DDBJ whole genome shotgun (WGS) entry which is preliminary data.</text>
</comment>
<dbReference type="RefSeq" id="XP_011130817.1">
    <property type="nucleotide sequence ID" value="XM_011132515.1"/>
</dbReference>
<evidence type="ECO:0000313" key="2">
    <source>
        <dbReference type="EMBL" id="EZG60855.1"/>
    </source>
</evidence>
<reference evidence="2" key="1">
    <citation type="submission" date="2013-12" db="EMBL/GenBank/DDBJ databases">
        <authorList>
            <person name="Omoto C.K."/>
            <person name="Sibley D."/>
            <person name="Venepally P."/>
            <person name="Hadjithomas M."/>
            <person name="Karamycheva S."/>
            <person name="Brunk B."/>
            <person name="Roos D."/>
            <person name="Caler E."/>
            <person name="Lorenzi H."/>
        </authorList>
    </citation>
    <scope>NUCLEOTIDE SEQUENCE</scope>
</reference>
<protein>
    <submittedName>
        <fullName evidence="2">Uncharacterized protein</fullName>
    </submittedName>
</protein>
<gene>
    <name evidence="2" type="ORF">GNI_089850</name>
</gene>
<dbReference type="EMBL" id="AFNH02000671">
    <property type="protein sequence ID" value="EZG60855.1"/>
    <property type="molecule type" value="Genomic_DNA"/>
</dbReference>
<accession>A0A023B5I9</accession>
<evidence type="ECO:0000256" key="1">
    <source>
        <dbReference type="SAM" id="Coils"/>
    </source>
</evidence>
<dbReference type="AlphaFoldDB" id="A0A023B5I9"/>
<name>A0A023B5I9_GRENI</name>
<keyword evidence="1" id="KW-0175">Coiled coil</keyword>
<dbReference type="PANTHER" id="PTHR33266:SF1">
    <property type="entry name" value="F-BOX DOMAIN-CONTAINING PROTEIN"/>
    <property type="match status" value="1"/>
</dbReference>
<dbReference type="OrthoDB" id="2321600at2759"/>
<dbReference type="GeneID" id="22913231"/>